<dbReference type="Proteomes" id="UP001600888">
    <property type="component" value="Unassembled WGS sequence"/>
</dbReference>
<sequence>MESSTACHSLLDNNSPTKTFMHSSKTVYKQLPRTLRTPSSTLKISRPITTTAKMSFFPRSYFAPESSFTPLFRLLDDYDNYSREVSTQQGQGQRQTGRRATSLPAFTPKFDVKELENSYELHGELPGIEKNNINIEFTDDSTIVISGKVERQYTSGTPPNEDGSVQMSGAITEGGEKEHSNSHKATVEDEEAEAAKQHGSSTEVTKTNKQQEVSKPAERFWVSERSVGSFHRTFSFPSRIDQEQVTANLNNGVLSISVPKVKKQEGRRIAIQ</sequence>
<evidence type="ECO:0000313" key="7">
    <source>
        <dbReference type="Proteomes" id="UP001600888"/>
    </source>
</evidence>
<evidence type="ECO:0000256" key="4">
    <source>
        <dbReference type="SAM" id="MobiDB-lite"/>
    </source>
</evidence>
<feature type="domain" description="SHSP" evidence="5">
    <location>
        <begin position="101"/>
        <end position="272"/>
    </location>
</feature>
<gene>
    <name evidence="6" type="ORF">FJTKL_04230</name>
</gene>
<dbReference type="Gene3D" id="2.60.40.790">
    <property type="match status" value="1"/>
</dbReference>
<comment type="caution">
    <text evidence="6">The sequence shown here is derived from an EMBL/GenBank/DDBJ whole genome shotgun (WGS) entry which is preliminary data.</text>
</comment>
<protein>
    <recommendedName>
        <fullName evidence="5">SHSP domain-containing protein</fullName>
    </recommendedName>
</protein>
<evidence type="ECO:0000256" key="1">
    <source>
        <dbReference type="ARBA" id="ARBA00023016"/>
    </source>
</evidence>
<accession>A0ABR4F0P1</accession>
<feature type="region of interest" description="Disordered" evidence="4">
    <location>
        <begin position="193"/>
        <end position="212"/>
    </location>
</feature>
<dbReference type="InterPro" id="IPR002068">
    <property type="entry name" value="A-crystallin/Hsp20_dom"/>
</dbReference>
<dbReference type="SUPFAM" id="SSF49764">
    <property type="entry name" value="HSP20-like chaperones"/>
    <property type="match status" value="1"/>
</dbReference>
<comment type="similarity">
    <text evidence="2 3">Belongs to the small heat shock protein (HSP20) family.</text>
</comment>
<evidence type="ECO:0000313" key="6">
    <source>
        <dbReference type="EMBL" id="KAL2288101.1"/>
    </source>
</evidence>
<dbReference type="InterPro" id="IPR008978">
    <property type="entry name" value="HSP20-like_chaperone"/>
</dbReference>
<organism evidence="6 7">
    <name type="scientific">Diaporthe vaccinii</name>
    <dbReference type="NCBI Taxonomy" id="105482"/>
    <lineage>
        <taxon>Eukaryota</taxon>
        <taxon>Fungi</taxon>
        <taxon>Dikarya</taxon>
        <taxon>Ascomycota</taxon>
        <taxon>Pezizomycotina</taxon>
        <taxon>Sordariomycetes</taxon>
        <taxon>Sordariomycetidae</taxon>
        <taxon>Diaporthales</taxon>
        <taxon>Diaporthaceae</taxon>
        <taxon>Diaporthe</taxon>
        <taxon>Diaporthe eres species complex</taxon>
    </lineage>
</organism>
<dbReference type="CDD" id="cd06464">
    <property type="entry name" value="ACD_sHsps-like"/>
    <property type="match status" value="1"/>
</dbReference>
<feature type="compositionally biased region" description="Polar residues" evidence="4">
    <location>
        <begin position="198"/>
        <end position="212"/>
    </location>
</feature>
<dbReference type="EMBL" id="JBAWTH010000017">
    <property type="protein sequence ID" value="KAL2288101.1"/>
    <property type="molecule type" value="Genomic_DNA"/>
</dbReference>
<evidence type="ECO:0000256" key="2">
    <source>
        <dbReference type="PROSITE-ProRule" id="PRU00285"/>
    </source>
</evidence>
<dbReference type="Pfam" id="PF00011">
    <property type="entry name" value="HSP20"/>
    <property type="match status" value="1"/>
</dbReference>
<dbReference type="PROSITE" id="PS01031">
    <property type="entry name" value="SHSP"/>
    <property type="match status" value="1"/>
</dbReference>
<dbReference type="PANTHER" id="PTHR11527">
    <property type="entry name" value="HEAT-SHOCK PROTEIN 20 FAMILY MEMBER"/>
    <property type="match status" value="1"/>
</dbReference>
<name>A0ABR4F0P1_9PEZI</name>
<keyword evidence="1" id="KW-0346">Stress response</keyword>
<keyword evidence="7" id="KW-1185">Reference proteome</keyword>
<evidence type="ECO:0000259" key="5">
    <source>
        <dbReference type="PROSITE" id="PS01031"/>
    </source>
</evidence>
<evidence type="ECO:0000256" key="3">
    <source>
        <dbReference type="RuleBase" id="RU003616"/>
    </source>
</evidence>
<proteinExistence type="inferred from homology"/>
<dbReference type="InterPro" id="IPR031107">
    <property type="entry name" value="Small_HSP"/>
</dbReference>
<reference evidence="6 7" key="1">
    <citation type="submission" date="2024-03" db="EMBL/GenBank/DDBJ databases">
        <title>A high-quality draft genome sequence of Diaporthe vaccinii, a causative agent of upright dieback and viscid rot disease in cranberry plants.</title>
        <authorList>
            <person name="Sarrasin M."/>
            <person name="Lang B.F."/>
            <person name="Burger G."/>
        </authorList>
    </citation>
    <scope>NUCLEOTIDE SEQUENCE [LARGE SCALE GENOMIC DNA]</scope>
    <source>
        <strain evidence="6 7">IS7</strain>
    </source>
</reference>